<dbReference type="AlphaFoldDB" id="A0A1I0KIM3"/>
<evidence type="ECO:0000313" key="4">
    <source>
        <dbReference type="Proteomes" id="UP000182121"/>
    </source>
</evidence>
<protein>
    <recommendedName>
        <fullName evidence="2">J domain-containing protein</fullName>
    </recommendedName>
</protein>
<accession>A0A1I0KIM3</accession>
<dbReference type="Gene3D" id="1.10.287.110">
    <property type="entry name" value="DnaJ domain"/>
    <property type="match status" value="1"/>
</dbReference>
<evidence type="ECO:0000313" key="3">
    <source>
        <dbReference type="EMBL" id="SEU23599.1"/>
    </source>
</evidence>
<feature type="domain" description="J" evidence="2">
    <location>
        <begin position="1"/>
        <end position="72"/>
    </location>
</feature>
<dbReference type="RefSeq" id="WP_242878254.1">
    <property type="nucleotide sequence ID" value="NZ_FOIO01000157.1"/>
</dbReference>
<name>A0A1I0KIM3_9FIRM</name>
<reference evidence="3 4" key="1">
    <citation type="submission" date="2016-10" db="EMBL/GenBank/DDBJ databases">
        <authorList>
            <person name="Varghese N."/>
            <person name="Submissions S."/>
        </authorList>
    </citation>
    <scope>NUCLEOTIDE SEQUENCE [LARGE SCALE GENOMIC DNA]</scope>
    <source>
        <strain evidence="3 4">NLAE-zl-C196</strain>
    </source>
</reference>
<gene>
    <name evidence="3" type="ORF">SAMN05216521_11572</name>
</gene>
<dbReference type="InterPro" id="IPR036869">
    <property type="entry name" value="J_dom_sf"/>
</dbReference>
<dbReference type="PROSITE" id="PS50076">
    <property type="entry name" value="DNAJ_2"/>
    <property type="match status" value="1"/>
</dbReference>
<organism evidence="3 4">
    <name type="scientific">Enterocloster clostridioformis</name>
    <dbReference type="NCBI Taxonomy" id="1531"/>
    <lineage>
        <taxon>Bacteria</taxon>
        <taxon>Bacillati</taxon>
        <taxon>Bacillota</taxon>
        <taxon>Clostridia</taxon>
        <taxon>Lachnospirales</taxon>
        <taxon>Lachnospiraceae</taxon>
        <taxon>Enterocloster</taxon>
    </lineage>
</organism>
<dbReference type="GO" id="GO:0006260">
    <property type="term" value="P:DNA replication"/>
    <property type="evidence" value="ECO:0007669"/>
    <property type="project" value="UniProtKB-KW"/>
</dbReference>
<dbReference type="EMBL" id="FOIO01000157">
    <property type="protein sequence ID" value="SEU23599.1"/>
    <property type="molecule type" value="Genomic_DNA"/>
</dbReference>
<sequence>MTTYFNNPKTLEELRKQYKNLLKKKYHPDNVGGSEEATKDINSEYEALFKVLKDKHNQTAEDTTRQTYDNMKWDFAEDEALRDMLNKVI</sequence>
<dbReference type="InterPro" id="IPR001623">
    <property type="entry name" value="DnaJ_domain"/>
</dbReference>
<evidence type="ECO:0000259" key="2">
    <source>
        <dbReference type="PROSITE" id="PS50076"/>
    </source>
</evidence>
<dbReference type="SUPFAM" id="SSF46565">
    <property type="entry name" value="Chaperone J-domain"/>
    <property type="match status" value="1"/>
</dbReference>
<comment type="caution">
    <text evidence="3">The sequence shown here is derived from an EMBL/GenBank/DDBJ whole genome shotgun (WGS) entry which is preliminary data.</text>
</comment>
<keyword evidence="1" id="KW-0235">DNA replication</keyword>
<evidence type="ECO:0000256" key="1">
    <source>
        <dbReference type="ARBA" id="ARBA00022705"/>
    </source>
</evidence>
<dbReference type="Proteomes" id="UP000182121">
    <property type="component" value="Unassembled WGS sequence"/>
</dbReference>
<proteinExistence type="predicted"/>